<dbReference type="PANTHER" id="PTHR40053:SF1">
    <property type="entry name" value="SPORULATION-CONTROL PROTEIN SPO0M"/>
    <property type="match status" value="1"/>
</dbReference>
<sequence>MEFKRLLAGLGFGGAAVQTVLREGEVRPGGVLAGTVHVEGGEVDLHIDEVTVGLQARAEMDKGEVEWDIELQLKHERVKESLELAERAKVDVPFELELPWETPLTRYRGKPIRGMGVGLYTQLHVSAAVDPEDLDPVAVAPLASHTAVLDAAEAAGLPLRRARLERGTVSGMEQRLPFYQQLCFGAADRGPEVDIVFVTGERACQVLAERRDGHGAPWQGSVDHDGPAAGAAELSAWLESAARP</sequence>
<dbReference type="Proteomes" id="UP001165685">
    <property type="component" value="Unassembled WGS sequence"/>
</dbReference>
<accession>A0ABT4TKW3</accession>
<keyword evidence="2" id="KW-1185">Reference proteome</keyword>
<evidence type="ECO:0000313" key="1">
    <source>
        <dbReference type="EMBL" id="MDA2805320.1"/>
    </source>
</evidence>
<proteinExistence type="predicted"/>
<evidence type="ECO:0000313" key="2">
    <source>
        <dbReference type="Proteomes" id="UP001165685"/>
    </source>
</evidence>
<reference evidence="1" key="1">
    <citation type="submission" date="2023-01" db="EMBL/GenBank/DDBJ databases">
        <title>Draft genome sequence of Nocardiopsis sp. LSu2-4 isolated from halophytes.</title>
        <authorList>
            <person name="Duangmal K."/>
            <person name="Chantavorakit T."/>
        </authorList>
    </citation>
    <scope>NUCLEOTIDE SEQUENCE</scope>
    <source>
        <strain evidence="1">LSu2-4</strain>
    </source>
</reference>
<dbReference type="PANTHER" id="PTHR40053">
    <property type="entry name" value="SPORULATION-CONTROL PROTEIN SPO0M"/>
    <property type="match status" value="1"/>
</dbReference>
<protein>
    <submittedName>
        <fullName evidence="1">Sporulation protein</fullName>
    </submittedName>
</protein>
<dbReference type="RefSeq" id="WP_270677975.1">
    <property type="nucleotide sequence ID" value="NZ_JAQFWP010000019.1"/>
</dbReference>
<gene>
    <name evidence="1" type="ORF">O4U47_12430</name>
</gene>
<dbReference type="EMBL" id="JAQFWP010000019">
    <property type="protein sequence ID" value="MDA2805320.1"/>
    <property type="molecule type" value="Genomic_DNA"/>
</dbReference>
<organism evidence="1 2">
    <name type="scientific">Nocardiopsis suaedae</name>
    <dbReference type="NCBI Taxonomy" id="3018444"/>
    <lineage>
        <taxon>Bacteria</taxon>
        <taxon>Bacillati</taxon>
        <taxon>Actinomycetota</taxon>
        <taxon>Actinomycetes</taxon>
        <taxon>Streptosporangiales</taxon>
        <taxon>Nocardiopsidaceae</taxon>
        <taxon>Nocardiopsis</taxon>
    </lineage>
</organism>
<name>A0ABT4TKW3_9ACTN</name>
<dbReference type="Pfam" id="PF07070">
    <property type="entry name" value="Spo0M"/>
    <property type="match status" value="1"/>
</dbReference>
<dbReference type="InterPro" id="IPR009776">
    <property type="entry name" value="Spore_0_M"/>
</dbReference>
<comment type="caution">
    <text evidence="1">The sequence shown here is derived from an EMBL/GenBank/DDBJ whole genome shotgun (WGS) entry which is preliminary data.</text>
</comment>